<gene>
    <name evidence="2" type="ORF">SARC_00682</name>
</gene>
<evidence type="ECO:0000313" key="2">
    <source>
        <dbReference type="EMBL" id="KNC87205.1"/>
    </source>
</evidence>
<organism evidence="2 3">
    <name type="scientific">Sphaeroforma arctica JP610</name>
    <dbReference type="NCBI Taxonomy" id="667725"/>
    <lineage>
        <taxon>Eukaryota</taxon>
        <taxon>Ichthyosporea</taxon>
        <taxon>Ichthyophonida</taxon>
        <taxon>Sphaeroforma</taxon>
    </lineage>
</organism>
<evidence type="ECO:0000256" key="1">
    <source>
        <dbReference type="SAM" id="MobiDB-lite"/>
    </source>
</evidence>
<name>A0A0L0GDW7_9EUKA</name>
<sequence>MNQILQMDECRFGAELEKAERSITGVGLCDRKRSQTLGPGPRGWPDPVPKPSKKYIVCMDVASMHEMGKDRRLRIQSAERHVHWLVQVMHATNLTQMLDRHLFRLLKGTGSKASNQG</sequence>
<dbReference type="GeneID" id="25901186"/>
<dbReference type="Proteomes" id="UP000054560">
    <property type="component" value="Unassembled WGS sequence"/>
</dbReference>
<accession>A0A0L0GDW7</accession>
<dbReference type="RefSeq" id="XP_014161107.1">
    <property type="nucleotide sequence ID" value="XM_014305632.1"/>
</dbReference>
<keyword evidence="3" id="KW-1185">Reference proteome</keyword>
<reference evidence="2 3" key="1">
    <citation type="submission" date="2011-02" db="EMBL/GenBank/DDBJ databases">
        <title>The Genome Sequence of Sphaeroforma arctica JP610.</title>
        <authorList>
            <consortium name="The Broad Institute Genome Sequencing Platform"/>
            <person name="Russ C."/>
            <person name="Cuomo C."/>
            <person name="Young S.K."/>
            <person name="Zeng Q."/>
            <person name="Gargeya S."/>
            <person name="Alvarado L."/>
            <person name="Berlin A."/>
            <person name="Chapman S.B."/>
            <person name="Chen Z."/>
            <person name="Freedman E."/>
            <person name="Gellesch M."/>
            <person name="Goldberg J."/>
            <person name="Griggs A."/>
            <person name="Gujja S."/>
            <person name="Heilman E."/>
            <person name="Heiman D."/>
            <person name="Howarth C."/>
            <person name="Mehta T."/>
            <person name="Neiman D."/>
            <person name="Pearson M."/>
            <person name="Roberts A."/>
            <person name="Saif S."/>
            <person name="Shea T."/>
            <person name="Shenoy N."/>
            <person name="Sisk P."/>
            <person name="Stolte C."/>
            <person name="Sykes S."/>
            <person name="White J."/>
            <person name="Yandava C."/>
            <person name="Burger G."/>
            <person name="Gray M.W."/>
            <person name="Holland P.W.H."/>
            <person name="King N."/>
            <person name="Lang F.B.F."/>
            <person name="Roger A.J."/>
            <person name="Ruiz-Trillo I."/>
            <person name="Haas B."/>
            <person name="Nusbaum C."/>
            <person name="Birren B."/>
        </authorList>
    </citation>
    <scope>NUCLEOTIDE SEQUENCE [LARGE SCALE GENOMIC DNA]</scope>
    <source>
        <strain evidence="2 3">JP610</strain>
    </source>
</reference>
<proteinExistence type="predicted"/>
<evidence type="ECO:0000313" key="3">
    <source>
        <dbReference type="Proteomes" id="UP000054560"/>
    </source>
</evidence>
<feature type="region of interest" description="Disordered" evidence="1">
    <location>
        <begin position="31"/>
        <end position="50"/>
    </location>
</feature>
<dbReference type="EMBL" id="KQ241619">
    <property type="protein sequence ID" value="KNC87205.1"/>
    <property type="molecule type" value="Genomic_DNA"/>
</dbReference>
<protein>
    <submittedName>
        <fullName evidence="2">Uncharacterized protein</fullName>
    </submittedName>
</protein>
<dbReference type="AlphaFoldDB" id="A0A0L0GDW7"/>